<keyword evidence="3" id="KW-1005">Bacterial flagellum biogenesis</keyword>
<dbReference type="InterPro" id="IPR036679">
    <property type="entry name" value="FlgN-like_sf"/>
</dbReference>
<evidence type="ECO:0000313" key="6">
    <source>
        <dbReference type="Proteomes" id="UP001150830"/>
    </source>
</evidence>
<feature type="region of interest" description="Disordered" evidence="4">
    <location>
        <begin position="140"/>
        <end position="160"/>
    </location>
</feature>
<name>A0A9X3EFR8_9GAMM</name>
<dbReference type="Proteomes" id="UP001150830">
    <property type="component" value="Unassembled WGS sequence"/>
</dbReference>
<organism evidence="5 6">
    <name type="scientific">Parathalassolituus penaei</name>
    <dbReference type="NCBI Taxonomy" id="2997323"/>
    <lineage>
        <taxon>Bacteria</taxon>
        <taxon>Pseudomonadati</taxon>
        <taxon>Pseudomonadota</taxon>
        <taxon>Gammaproteobacteria</taxon>
        <taxon>Oceanospirillales</taxon>
        <taxon>Oceanospirillaceae</taxon>
        <taxon>Parathalassolituus</taxon>
    </lineage>
</organism>
<evidence type="ECO:0000256" key="3">
    <source>
        <dbReference type="ARBA" id="ARBA00022795"/>
    </source>
</evidence>
<accession>A0A9X3EFR8</accession>
<dbReference type="Gene3D" id="1.20.58.300">
    <property type="entry name" value="FlgN-like"/>
    <property type="match status" value="1"/>
</dbReference>
<dbReference type="RefSeq" id="WP_283174125.1">
    <property type="nucleotide sequence ID" value="NZ_JAPNOA010000029.1"/>
</dbReference>
<dbReference type="Pfam" id="PF05130">
    <property type="entry name" value="FlgN"/>
    <property type="match status" value="1"/>
</dbReference>
<comment type="function">
    <text evidence="1">Required for the efficient initiation of filament assembly.</text>
</comment>
<evidence type="ECO:0000256" key="2">
    <source>
        <dbReference type="ARBA" id="ARBA00007703"/>
    </source>
</evidence>
<evidence type="ECO:0000256" key="1">
    <source>
        <dbReference type="ARBA" id="ARBA00002397"/>
    </source>
</evidence>
<gene>
    <name evidence="5" type="primary">flgN</name>
    <name evidence="5" type="ORF">OUO13_12005</name>
</gene>
<keyword evidence="6" id="KW-1185">Reference proteome</keyword>
<dbReference type="EMBL" id="JAPNOA010000029">
    <property type="protein sequence ID" value="MCY0965914.1"/>
    <property type="molecule type" value="Genomic_DNA"/>
</dbReference>
<feature type="compositionally biased region" description="Low complexity" evidence="4">
    <location>
        <begin position="144"/>
        <end position="154"/>
    </location>
</feature>
<reference evidence="5" key="1">
    <citation type="submission" date="2022-11" db="EMBL/GenBank/DDBJ databases">
        <title>Parathalassolutuus dongxingensis gen. nov., sp. nov., a novel member of family Oceanospirillaceae isolated from a coastal shrimp pond in Guangxi, China.</title>
        <authorList>
            <person name="Chen H."/>
        </authorList>
    </citation>
    <scope>NUCLEOTIDE SEQUENCE</scope>
    <source>
        <strain evidence="5">G-43</strain>
    </source>
</reference>
<comment type="caution">
    <text evidence="5">The sequence shown here is derived from an EMBL/GenBank/DDBJ whole genome shotgun (WGS) entry which is preliminary data.</text>
</comment>
<dbReference type="GO" id="GO:0044780">
    <property type="term" value="P:bacterial-type flagellum assembly"/>
    <property type="evidence" value="ECO:0007669"/>
    <property type="project" value="InterPro"/>
</dbReference>
<keyword evidence="5" id="KW-0969">Cilium</keyword>
<evidence type="ECO:0000256" key="4">
    <source>
        <dbReference type="SAM" id="MobiDB-lite"/>
    </source>
</evidence>
<sequence length="160" mass="18569">MITIALSDLNQLANLLLNELALGRLLQQQLDQEREHLRQQDLVALEQDCRRKSALLQKMNGLANERLTWMSEHQLPLAEHFLQHPSIREADNICQLWQQLATQYRHNRACSEQMNELVLTARRRVQQRLRLLRGTPQSTLIYNSKGSTNSQSSSRGYLQA</sequence>
<protein>
    <submittedName>
        <fullName evidence="5">Flagellar export chaperone FlgN</fullName>
    </submittedName>
</protein>
<evidence type="ECO:0000313" key="5">
    <source>
        <dbReference type="EMBL" id="MCY0965914.1"/>
    </source>
</evidence>
<keyword evidence="5" id="KW-0282">Flagellum</keyword>
<comment type="similarity">
    <text evidence="2">Belongs to the FlgN family.</text>
</comment>
<keyword evidence="5" id="KW-0966">Cell projection</keyword>
<proteinExistence type="inferred from homology"/>
<dbReference type="InterPro" id="IPR007809">
    <property type="entry name" value="FlgN-like"/>
</dbReference>
<dbReference type="AlphaFoldDB" id="A0A9X3EFR8"/>
<dbReference type="SUPFAM" id="SSF140566">
    <property type="entry name" value="FlgN-like"/>
    <property type="match status" value="1"/>
</dbReference>